<dbReference type="Proteomes" id="UP000193642">
    <property type="component" value="Unassembled WGS sequence"/>
</dbReference>
<evidence type="ECO:0000313" key="2">
    <source>
        <dbReference type="Proteomes" id="UP000193642"/>
    </source>
</evidence>
<keyword evidence="2" id="KW-1185">Reference proteome</keyword>
<dbReference type="EMBL" id="MCGO01000009">
    <property type="protein sequence ID" value="ORY49396.1"/>
    <property type="molecule type" value="Genomic_DNA"/>
</dbReference>
<proteinExistence type="predicted"/>
<comment type="caution">
    <text evidence="1">The sequence shown here is derived from an EMBL/GenBank/DDBJ whole genome shotgun (WGS) entry which is preliminary data.</text>
</comment>
<name>A0A1Y2CR24_9FUNG</name>
<reference evidence="1 2" key="1">
    <citation type="submission" date="2016-07" db="EMBL/GenBank/DDBJ databases">
        <title>Pervasive Adenine N6-methylation of Active Genes in Fungi.</title>
        <authorList>
            <consortium name="DOE Joint Genome Institute"/>
            <person name="Mondo S.J."/>
            <person name="Dannebaum R.O."/>
            <person name="Kuo R.C."/>
            <person name="Labutti K."/>
            <person name="Haridas S."/>
            <person name="Kuo A."/>
            <person name="Salamov A."/>
            <person name="Ahrendt S.R."/>
            <person name="Lipzen A."/>
            <person name="Sullivan W."/>
            <person name="Andreopoulos W.B."/>
            <person name="Clum A."/>
            <person name="Lindquist E."/>
            <person name="Daum C."/>
            <person name="Ramamoorthy G.K."/>
            <person name="Gryganskyi A."/>
            <person name="Culley D."/>
            <person name="Magnuson J.K."/>
            <person name="James T.Y."/>
            <person name="O'Malley M.A."/>
            <person name="Stajich J.E."/>
            <person name="Spatafora J.W."/>
            <person name="Visel A."/>
            <person name="Grigoriev I.V."/>
        </authorList>
    </citation>
    <scope>NUCLEOTIDE SEQUENCE [LARGE SCALE GENOMIC DNA]</scope>
    <source>
        <strain evidence="1 2">JEL800</strain>
    </source>
</reference>
<sequence length="141" mass="16429">MEREWHPFLRYGYTAMSTLFSLWKARFVQMMEYLKQNQVGNGGMVEPLVQCVEAMYAEMEAVMNGECIHLAELELRMRVFSIGNGNEEENVKVGQVLITRQPWAFLGLLGLSVAGAVRCRGKSEDDWREFWNRNRFEVRDV</sequence>
<gene>
    <name evidence="1" type="ORF">BCR33DRAFT_781674</name>
</gene>
<dbReference type="AlphaFoldDB" id="A0A1Y2CR24"/>
<accession>A0A1Y2CR24</accession>
<evidence type="ECO:0000313" key="1">
    <source>
        <dbReference type="EMBL" id="ORY49396.1"/>
    </source>
</evidence>
<organism evidence="1 2">
    <name type="scientific">Rhizoclosmatium globosum</name>
    <dbReference type="NCBI Taxonomy" id="329046"/>
    <lineage>
        <taxon>Eukaryota</taxon>
        <taxon>Fungi</taxon>
        <taxon>Fungi incertae sedis</taxon>
        <taxon>Chytridiomycota</taxon>
        <taxon>Chytridiomycota incertae sedis</taxon>
        <taxon>Chytridiomycetes</taxon>
        <taxon>Chytridiales</taxon>
        <taxon>Chytriomycetaceae</taxon>
        <taxon>Rhizoclosmatium</taxon>
    </lineage>
</organism>
<protein>
    <submittedName>
        <fullName evidence="1">Uncharacterized protein</fullName>
    </submittedName>
</protein>